<accession>A0ACC0QV34</accession>
<keyword evidence="2" id="KW-1185">Reference proteome</keyword>
<evidence type="ECO:0000313" key="1">
    <source>
        <dbReference type="EMBL" id="KAI8665955.1"/>
    </source>
</evidence>
<gene>
    <name evidence="1" type="ORF">NCS57_00818500</name>
</gene>
<comment type="caution">
    <text evidence="1">The sequence shown here is derived from an EMBL/GenBank/DDBJ whole genome shotgun (WGS) entry which is preliminary data.</text>
</comment>
<evidence type="ECO:0000313" key="2">
    <source>
        <dbReference type="Proteomes" id="UP001065298"/>
    </source>
</evidence>
<organism evidence="1 2">
    <name type="scientific">Fusarium keratoplasticum</name>
    <dbReference type="NCBI Taxonomy" id="1328300"/>
    <lineage>
        <taxon>Eukaryota</taxon>
        <taxon>Fungi</taxon>
        <taxon>Dikarya</taxon>
        <taxon>Ascomycota</taxon>
        <taxon>Pezizomycotina</taxon>
        <taxon>Sordariomycetes</taxon>
        <taxon>Hypocreomycetidae</taxon>
        <taxon>Hypocreales</taxon>
        <taxon>Nectriaceae</taxon>
        <taxon>Fusarium</taxon>
        <taxon>Fusarium solani species complex</taxon>
    </lineage>
</organism>
<reference evidence="1" key="1">
    <citation type="submission" date="2022-06" db="EMBL/GenBank/DDBJ databases">
        <title>Fusarium solani species complex genomes reveal bases of compartmentalisation and animal pathogenesis.</title>
        <authorList>
            <person name="Tsai I.J."/>
        </authorList>
    </citation>
    <scope>NUCLEOTIDE SEQUENCE</scope>
    <source>
        <strain evidence="1">Fu6.1</strain>
    </source>
</reference>
<dbReference type="EMBL" id="CM046508">
    <property type="protein sequence ID" value="KAI8665955.1"/>
    <property type="molecule type" value="Genomic_DNA"/>
</dbReference>
<dbReference type="Proteomes" id="UP001065298">
    <property type="component" value="Chromosome 6"/>
</dbReference>
<sequence>MPLPTPVSRDRPGRRPRCSLGKPISSQKLNEEDVERLFESTHDLTLNRCIISVDFGTTASAVSAVKIPRGCSPDSIDPSSIRSIGNFPDVAMVCRQDDPMWYKVPTEVMYHANSRYYKQEAIVPQEATDIGGDVLMRDQNHGDSDESDDEEEANDSQRFRWGYQVDHLWSIPTAHSNKMTCPLARFKLLLDKNATTKPVRAHLGKTLRPLCNSKVIRNHYQPITDFLSHLLAHAKSELAKQGVDESWQFEVVLCVPAIWDPKALRIMQTCLALAMDRAKFPGVDTENNSIERLFIVSEPEAAATYMVSQNCGFRRGDTIVLLDAGGGTVDAVTYQIESQLPLRLSKEVVPHGGGLCGSSYLNEYFREHLIKLLKDQTQLEVNGVTIRGLVEHIMIKIETTHKRCWDIYLNKKKLSLFVSGNLKPGKGLKGNCAIISAQVSCLFLMKCSFKLMARKKDIEAMFLRLFVQIGDILENQIIPASNYGYNVDRVILMGGFAGSPSLQKWLERFLEGLCESRGLRPIKLYRLEEQERRMAVNAVSKGAILRALDKKNGPARFARSSYGLLRSEPWGDHIEHSGQGYSVNRATGDDFIMHTIYWVLKKGDKIGPNWVSEKPLETVHYIEYGNPLICCEIIYVSDTATESHYRLTHKKNKGAQKAGTLEVDFTFLKEQGLIKPIEPEIGKNGKPIGKRHWKVEFLIYFKMIGRDLSCIVKRDGKVINSCRINIAPGFDMGTM</sequence>
<name>A0ACC0QV34_9HYPO</name>
<proteinExistence type="predicted"/>
<protein>
    <submittedName>
        <fullName evidence="1">Uncharacterized protein</fullName>
    </submittedName>
</protein>